<dbReference type="AlphaFoldDB" id="F5YHR8"/>
<proteinExistence type="predicted"/>
<dbReference type="InterPro" id="IPR038071">
    <property type="entry name" value="UROD/MetE-like_sf"/>
</dbReference>
<name>F5YHR8_TREPZ</name>
<reference evidence="3" key="1">
    <citation type="submission" date="2009-12" db="EMBL/GenBank/DDBJ databases">
        <title>Complete sequence of Treponema primitia strain ZAS-2.</title>
        <authorList>
            <person name="Tetu S.G."/>
            <person name="Matson E."/>
            <person name="Ren Q."/>
            <person name="Seshadri R."/>
            <person name="Elbourne L."/>
            <person name="Hassan K.A."/>
            <person name="Durkin A."/>
            <person name="Radune D."/>
            <person name="Mohamoud Y."/>
            <person name="Shay R."/>
            <person name="Jin S."/>
            <person name="Zhang X."/>
            <person name="Lucey K."/>
            <person name="Ballor N.R."/>
            <person name="Ottesen E."/>
            <person name="Rosenthal R."/>
            <person name="Allen A."/>
            <person name="Leadbetter J.R."/>
            <person name="Paulsen I.T."/>
        </authorList>
    </citation>
    <scope>NUCLEOTIDE SEQUENCE [LARGE SCALE GENOMIC DNA]</scope>
    <source>
        <strain evidence="3">ATCC BAA-887 / DSM 12427 / ZAS-2</strain>
    </source>
</reference>
<dbReference type="HOGENOM" id="CLU_059388_0_0_12"/>
<dbReference type="RefSeq" id="WP_015709056.1">
    <property type="nucleotide sequence ID" value="NC_015578.1"/>
</dbReference>
<dbReference type="GO" id="GO:0004853">
    <property type="term" value="F:uroporphyrinogen decarboxylase activity"/>
    <property type="evidence" value="ECO:0007669"/>
    <property type="project" value="InterPro"/>
</dbReference>
<dbReference type="SUPFAM" id="SSF51726">
    <property type="entry name" value="UROD/MetE-like"/>
    <property type="match status" value="1"/>
</dbReference>
<accession>F5YHR8</accession>
<keyword evidence="3" id="KW-1185">Reference proteome</keyword>
<dbReference type="KEGG" id="tpi:TREPR_1004"/>
<dbReference type="InterPro" id="IPR000257">
    <property type="entry name" value="Uroporphyrinogen_deCOase"/>
</dbReference>
<dbReference type="EMBL" id="CP001843">
    <property type="protein sequence ID" value="AEF84025.1"/>
    <property type="molecule type" value="Genomic_DNA"/>
</dbReference>
<evidence type="ECO:0000313" key="2">
    <source>
        <dbReference type="EMBL" id="AEF84025.1"/>
    </source>
</evidence>
<evidence type="ECO:0000259" key="1">
    <source>
        <dbReference type="Pfam" id="PF01208"/>
    </source>
</evidence>
<organism evidence="2 3">
    <name type="scientific">Treponema primitia (strain ATCC BAA-887 / DSM 12427 / ZAS-2)</name>
    <dbReference type="NCBI Taxonomy" id="545694"/>
    <lineage>
        <taxon>Bacteria</taxon>
        <taxon>Pseudomonadati</taxon>
        <taxon>Spirochaetota</taxon>
        <taxon>Spirochaetia</taxon>
        <taxon>Spirochaetales</taxon>
        <taxon>Treponemataceae</taxon>
        <taxon>Treponema</taxon>
    </lineage>
</organism>
<dbReference type="Proteomes" id="UP000009223">
    <property type="component" value="Chromosome"/>
</dbReference>
<feature type="domain" description="Uroporphyrinogen decarboxylase (URO-D)" evidence="1">
    <location>
        <begin position="171"/>
        <end position="414"/>
    </location>
</feature>
<protein>
    <recommendedName>
        <fullName evidence="1">Uroporphyrinogen decarboxylase (URO-D) domain-containing protein</fullName>
    </recommendedName>
</protein>
<dbReference type="eggNOG" id="COG0407">
    <property type="taxonomic scope" value="Bacteria"/>
</dbReference>
<dbReference type="GO" id="GO:0006779">
    <property type="term" value="P:porphyrin-containing compound biosynthetic process"/>
    <property type="evidence" value="ECO:0007669"/>
    <property type="project" value="InterPro"/>
</dbReference>
<sequence>MANEELFNQRLKRVEDAIKLKETDQLPMIPMPSGNPYFIYNKGSHKAVYYSPEDCEEPYIKYHEEFKPDVGMGPLGQSGKANEIAQSNMIDWPGRPGTTVSDMSTYQVIERCYMEADEYDELIKDPSGFIWRKYIPRAFPGLKGLEGLSFNPAVILGLFSFASILTPPVMEALDKLKLMYEESQKHGAIANRLTQKLGELGFPPWMTGMAEAPFDIISDYFRGTAAVFEDQIECPEKIAAACEVFADIQIANLQYFRVVPMPVKRVFFPLHKGMDGFMGPKQYEELYWKPMDRIFAALLEMGVTPIIYTEGKYNSRYKFIAEQLKKYPAGSFVIHFEEGDYGEFKKAFSGIAALEGGMPLQLLDWGTKEQVVDRVKYLVDNCAAGGGFLLDTGGSMESVKYENLVAMFETARTYGKK</sequence>
<dbReference type="Gene3D" id="3.20.20.210">
    <property type="match status" value="1"/>
</dbReference>
<evidence type="ECO:0000313" key="3">
    <source>
        <dbReference type="Proteomes" id="UP000009223"/>
    </source>
</evidence>
<reference evidence="2 3" key="2">
    <citation type="journal article" date="2011" name="ISME J.">
        <title>RNA-seq reveals cooperative metabolic interactions between two termite-gut spirochete species in co-culture.</title>
        <authorList>
            <person name="Rosenthal A.Z."/>
            <person name="Matson E.G."/>
            <person name="Eldar A."/>
            <person name="Leadbetter J.R."/>
        </authorList>
    </citation>
    <scope>NUCLEOTIDE SEQUENCE [LARGE SCALE GENOMIC DNA]</scope>
    <source>
        <strain evidence="3">ATCC BAA-887 / DSM 12427 / ZAS-2</strain>
    </source>
</reference>
<dbReference type="Pfam" id="PF01208">
    <property type="entry name" value="URO-D"/>
    <property type="match status" value="1"/>
</dbReference>
<dbReference type="STRING" id="545694.TREPR_1004"/>
<dbReference type="OrthoDB" id="1674563at2"/>
<gene>
    <name evidence="2" type="ordered locus">TREPR_1004</name>
</gene>